<sequence length="400" mass="43958">MKKGSRCSWLSLMVLTLVTVTSACAQEDEHIEKVRRVLSATPLFDGHNDLAWAIREQEGEPHNVRAYGLQGTTRGQTDIARLRAGMVGAQFWSVYVDMESVEVGAARVQLEQIDIARQFIREYPEVFELALTTSDVDRIFRSGKIGSVLGMEGGHVIENSLGALRAYFDLGARYMTLTHGGNTDWADSATDDPEHGGLTEFGREVVREMNRLGMLVDLSHVSTETMNDVLDVAEAPVIFSHSGAQGLTDHRRNVPDQVLQRLPENGGVVMVVFYPWHVSEALRTYDGPGDPPWATLNDVADHIEYVRDVAGIDHVGLGADYDGMEPDPPPVGLEDVSKYPALLTELSRRGWSEDALAKLAGRNVLRAWAEAEDAASRIQEQRGPSNATIDELDGGSRPPN</sequence>
<dbReference type="PROSITE" id="PS51257">
    <property type="entry name" value="PROKAR_LIPOPROTEIN"/>
    <property type="match status" value="1"/>
</dbReference>
<dbReference type="SUPFAM" id="SSF51556">
    <property type="entry name" value="Metallo-dependent hydrolases"/>
    <property type="match status" value="1"/>
</dbReference>
<dbReference type="InterPro" id="IPR032466">
    <property type="entry name" value="Metal_Hydrolase"/>
</dbReference>
<evidence type="ECO:0000256" key="1">
    <source>
        <dbReference type="SAM" id="MobiDB-lite"/>
    </source>
</evidence>
<dbReference type="Pfam" id="PF01244">
    <property type="entry name" value="Peptidase_M19"/>
    <property type="match status" value="1"/>
</dbReference>
<evidence type="ECO:0008006" key="3">
    <source>
        <dbReference type="Google" id="ProtNLM"/>
    </source>
</evidence>
<name>A0A381N3F1_9ZZZZ</name>
<accession>A0A381N3F1</accession>
<organism evidence="2">
    <name type="scientific">marine metagenome</name>
    <dbReference type="NCBI Taxonomy" id="408172"/>
    <lineage>
        <taxon>unclassified sequences</taxon>
        <taxon>metagenomes</taxon>
        <taxon>ecological metagenomes</taxon>
    </lineage>
</organism>
<dbReference type="EMBL" id="UINC01000055">
    <property type="protein sequence ID" value="SUZ48188.1"/>
    <property type="molecule type" value="Genomic_DNA"/>
</dbReference>
<dbReference type="AlphaFoldDB" id="A0A381N3F1"/>
<dbReference type="PROSITE" id="PS51365">
    <property type="entry name" value="RENAL_DIPEPTIDASE_2"/>
    <property type="match status" value="1"/>
</dbReference>
<dbReference type="CDD" id="cd01301">
    <property type="entry name" value="rDP_like"/>
    <property type="match status" value="1"/>
</dbReference>
<proteinExistence type="predicted"/>
<feature type="region of interest" description="Disordered" evidence="1">
    <location>
        <begin position="375"/>
        <end position="400"/>
    </location>
</feature>
<dbReference type="PANTHER" id="PTHR10443">
    <property type="entry name" value="MICROSOMAL DIPEPTIDASE"/>
    <property type="match status" value="1"/>
</dbReference>
<gene>
    <name evidence="2" type="ORF">METZ01_LOCUS1042</name>
</gene>
<dbReference type="GO" id="GO:0006508">
    <property type="term" value="P:proteolysis"/>
    <property type="evidence" value="ECO:0007669"/>
    <property type="project" value="InterPro"/>
</dbReference>
<dbReference type="GO" id="GO:0070573">
    <property type="term" value="F:metallodipeptidase activity"/>
    <property type="evidence" value="ECO:0007669"/>
    <property type="project" value="InterPro"/>
</dbReference>
<dbReference type="Gene3D" id="3.20.20.140">
    <property type="entry name" value="Metal-dependent hydrolases"/>
    <property type="match status" value="1"/>
</dbReference>
<evidence type="ECO:0000313" key="2">
    <source>
        <dbReference type="EMBL" id="SUZ48188.1"/>
    </source>
</evidence>
<reference evidence="2" key="1">
    <citation type="submission" date="2018-05" db="EMBL/GenBank/DDBJ databases">
        <authorList>
            <person name="Lanie J.A."/>
            <person name="Ng W.-L."/>
            <person name="Kazmierczak K.M."/>
            <person name="Andrzejewski T.M."/>
            <person name="Davidsen T.M."/>
            <person name="Wayne K.J."/>
            <person name="Tettelin H."/>
            <person name="Glass J.I."/>
            <person name="Rusch D."/>
            <person name="Podicherti R."/>
            <person name="Tsui H.-C.T."/>
            <person name="Winkler M.E."/>
        </authorList>
    </citation>
    <scope>NUCLEOTIDE SEQUENCE</scope>
</reference>
<protein>
    <recommendedName>
        <fullName evidence="3">Membrane dipeptidase</fullName>
    </recommendedName>
</protein>
<dbReference type="InterPro" id="IPR008257">
    <property type="entry name" value="Pept_M19"/>
</dbReference>
<dbReference type="PANTHER" id="PTHR10443:SF12">
    <property type="entry name" value="DIPEPTIDASE"/>
    <property type="match status" value="1"/>
</dbReference>